<dbReference type="Proteomes" id="UP000184035">
    <property type="component" value="Unassembled WGS sequence"/>
</dbReference>
<dbReference type="RefSeq" id="WP_072893243.1">
    <property type="nucleotide sequence ID" value="NZ_FQVM01000004.1"/>
</dbReference>
<sequence>MIRIRADIDKRYNLYIKLSFDKELEKNRILKRCLLEGVKIKDKRYEYKVPGKFFLILVNNLKDVKLHKGNIDSFLEFSDQYDERYFYSEKADAKYMKKWREVGCPKIYKVIIDRENNKIYKELAFKIKNPGF</sequence>
<keyword evidence="2" id="KW-1185">Reference proteome</keyword>
<evidence type="ECO:0000313" key="1">
    <source>
        <dbReference type="EMBL" id="SHE53501.1"/>
    </source>
</evidence>
<dbReference type="AlphaFoldDB" id="A0A1M4U9I6"/>
<reference evidence="1 2" key="1">
    <citation type="submission" date="2016-11" db="EMBL/GenBank/DDBJ databases">
        <authorList>
            <person name="Jaros S."/>
            <person name="Januszkiewicz K."/>
            <person name="Wedrychowicz H."/>
        </authorList>
    </citation>
    <scope>NUCLEOTIDE SEQUENCE [LARGE SCALE GENOMIC DNA]</scope>
    <source>
        <strain evidence="1 2">DSM 2631</strain>
    </source>
</reference>
<gene>
    <name evidence="1" type="ORF">SAMN05443638_104110</name>
</gene>
<evidence type="ECO:0000313" key="2">
    <source>
        <dbReference type="Proteomes" id="UP000184035"/>
    </source>
</evidence>
<proteinExistence type="predicted"/>
<dbReference type="EMBL" id="FQVM01000004">
    <property type="protein sequence ID" value="SHE53501.1"/>
    <property type="molecule type" value="Genomic_DNA"/>
</dbReference>
<dbReference type="OrthoDB" id="1904586at2"/>
<organism evidence="1 2">
    <name type="scientific">Clostridium fallax</name>
    <dbReference type="NCBI Taxonomy" id="1533"/>
    <lineage>
        <taxon>Bacteria</taxon>
        <taxon>Bacillati</taxon>
        <taxon>Bacillota</taxon>
        <taxon>Clostridia</taxon>
        <taxon>Eubacteriales</taxon>
        <taxon>Clostridiaceae</taxon>
        <taxon>Clostridium</taxon>
    </lineage>
</organism>
<name>A0A1M4U9I6_9CLOT</name>
<accession>A0A1M4U9I6</accession>
<protein>
    <submittedName>
        <fullName evidence="1">Uncharacterized protein</fullName>
    </submittedName>
</protein>